<sequence length="79" mass="9176">MEATEPRYDRTPFVVQYAPHAEDEEGMEEITEEHYVEEQEMEATHDQAHVESTENVVKATHNDEHQEAESSQTDEEINS</sequence>
<accession>A0A914PDP0</accession>
<reference evidence="3" key="1">
    <citation type="submission" date="2022-11" db="UniProtKB">
        <authorList>
            <consortium name="WormBaseParasite"/>
        </authorList>
    </citation>
    <scope>IDENTIFICATION</scope>
</reference>
<feature type="region of interest" description="Disordered" evidence="1">
    <location>
        <begin position="58"/>
        <end position="79"/>
    </location>
</feature>
<evidence type="ECO:0000256" key="1">
    <source>
        <dbReference type="SAM" id="MobiDB-lite"/>
    </source>
</evidence>
<evidence type="ECO:0000313" key="2">
    <source>
        <dbReference type="Proteomes" id="UP000887578"/>
    </source>
</evidence>
<protein>
    <submittedName>
        <fullName evidence="3">Uncharacterized protein</fullName>
    </submittedName>
</protein>
<keyword evidence="2" id="KW-1185">Reference proteome</keyword>
<evidence type="ECO:0000313" key="3">
    <source>
        <dbReference type="WBParaSite" id="PDA_v2.g12878.t1"/>
    </source>
</evidence>
<dbReference type="AlphaFoldDB" id="A0A914PDP0"/>
<dbReference type="Proteomes" id="UP000887578">
    <property type="component" value="Unplaced"/>
</dbReference>
<dbReference type="WBParaSite" id="PDA_v2.g12878.t1">
    <property type="protein sequence ID" value="PDA_v2.g12878.t1"/>
    <property type="gene ID" value="PDA_v2.g12878"/>
</dbReference>
<organism evidence="2 3">
    <name type="scientific">Panagrolaimus davidi</name>
    <dbReference type="NCBI Taxonomy" id="227884"/>
    <lineage>
        <taxon>Eukaryota</taxon>
        <taxon>Metazoa</taxon>
        <taxon>Ecdysozoa</taxon>
        <taxon>Nematoda</taxon>
        <taxon>Chromadorea</taxon>
        <taxon>Rhabditida</taxon>
        <taxon>Tylenchina</taxon>
        <taxon>Panagrolaimomorpha</taxon>
        <taxon>Panagrolaimoidea</taxon>
        <taxon>Panagrolaimidae</taxon>
        <taxon>Panagrolaimus</taxon>
    </lineage>
</organism>
<name>A0A914PDP0_9BILA</name>
<proteinExistence type="predicted"/>